<dbReference type="SMART" id="SM00260">
    <property type="entry name" value="CheW"/>
    <property type="match status" value="1"/>
</dbReference>
<dbReference type="GO" id="GO:0006935">
    <property type="term" value="P:chemotaxis"/>
    <property type="evidence" value="ECO:0007669"/>
    <property type="project" value="InterPro"/>
</dbReference>
<dbReference type="OrthoDB" id="5298045at2"/>
<reference evidence="2 3" key="1">
    <citation type="submission" date="2019-04" db="EMBL/GenBank/DDBJ databases">
        <title>Taxonomy of novel Haliea sp. from mangrove soil of West Coast of India.</title>
        <authorList>
            <person name="Verma A."/>
            <person name="Kumar P."/>
            <person name="Krishnamurthi S."/>
        </authorList>
    </citation>
    <scope>NUCLEOTIDE SEQUENCE [LARGE SCALE GENOMIC DNA]</scope>
    <source>
        <strain evidence="2 3">SAOS-164</strain>
    </source>
</reference>
<name>A0A4Z0LUJ6_9GAMM</name>
<dbReference type="InterPro" id="IPR036061">
    <property type="entry name" value="CheW-like_dom_sf"/>
</dbReference>
<dbReference type="RefSeq" id="WP_135446479.1">
    <property type="nucleotide sequence ID" value="NZ_SRLE01000017.1"/>
</dbReference>
<dbReference type="Gene3D" id="2.30.30.40">
    <property type="entry name" value="SH3 Domains"/>
    <property type="match status" value="1"/>
</dbReference>
<protein>
    <submittedName>
        <fullName evidence="2">Chemotaxis protein CheW</fullName>
    </submittedName>
</protein>
<accession>A0A4Z0LUJ6</accession>
<dbReference type="AlphaFoldDB" id="A0A4Z0LUJ6"/>
<comment type="caution">
    <text evidence="2">The sequence shown here is derived from an EMBL/GenBank/DDBJ whole genome shotgun (WGS) entry which is preliminary data.</text>
</comment>
<feature type="domain" description="CheW-like" evidence="1">
    <location>
        <begin position="32"/>
        <end position="170"/>
    </location>
</feature>
<gene>
    <name evidence="2" type="ORF">E4634_20125</name>
</gene>
<sequence length="179" mass="19166">MNPNAFECLQGMAQLVRAKAAPAPAMQQKIQDWHGAAVSILGVRCVISADETRKIVDVPETIPLPGVKPWVRGIANIGGRVVSISDLSAFLSGGSRTSNGRQALIINGRGIHTGLLIDECFGGVRLSTEELRTNKKVAKELQAFVRGVFSTEDGEYALFDTNRLLTDANFTQAGVITTS</sequence>
<dbReference type="Pfam" id="PF01584">
    <property type="entry name" value="CheW"/>
    <property type="match status" value="1"/>
</dbReference>
<dbReference type="PANTHER" id="PTHR22617:SF43">
    <property type="entry name" value="PROTEIN PILI"/>
    <property type="match status" value="1"/>
</dbReference>
<dbReference type="Gene3D" id="2.40.50.180">
    <property type="entry name" value="CheA-289, Domain 4"/>
    <property type="match status" value="1"/>
</dbReference>
<evidence type="ECO:0000313" key="3">
    <source>
        <dbReference type="Proteomes" id="UP000298050"/>
    </source>
</evidence>
<keyword evidence="3" id="KW-1185">Reference proteome</keyword>
<dbReference type="GO" id="GO:0005829">
    <property type="term" value="C:cytosol"/>
    <property type="evidence" value="ECO:0007669"/>
    <property type="project" value="TreeGrafter"/>
</dbReference>
<dbReference type="Proteomes" id="UP000298050">
    <property type="component" value="Unassembled WGS sequence"/>
</dbReference>
<dbReference type="InterPro" id="IPR002545">
    <property type="entry name" value="CheW-lke_dom"/>
</dbReference>
<dbReference type="InterPro" id="IPR039315">
    <property type="entry name" value="CheW"/>
</dbReference>
<dbReference type="GO" id="GO:0007165">
    <property type="term" value="P:signal transduction"/>
    <property type="evidence" value="ECO:0007669"/>
    <property type="project" value="InterPro"/>
</dbReference>
<evidence type="ECO:0000259" key="1">
    <source>
        <dbReference type="PROSITE" id="PS50851"/>
    </source>
</evidence>
<dbReference type="SUPFAM" id="SSF50341">
    <property type="entry name" value="CheW-like"/>
    <property type="match status" value="1"/>
</dbReference>
<dbReference type="PROSITE" id="PS50851">
    <property type="entry name" value="CHEW"/>
    <property type="match status" value="1"/>
</dbReference>
<dbReference type="PANTHER" id="PTHR22617">
    <property type="entry name" value="CHEMOTAXIS SENSOR HISTIDINE KINASE-RELATED"/>
    <property type="match status" value="1"/>
</dbReference>
<organism evidence="2 3">
    <name type="scientific">Mangrovimicrobium sediminis</name>
    <dbReference type="NCBI Taxonomy" id="2562682"/>
    <lineage>
        <taxon>Bacteria</taxon>
        <taxon>Pseudomonadati</taxon>
        <taxon>Pseudomonadota</taxon>
        <taxon>Gammaproteobacteria</taxon>
        <taxon>Cellvibrionales</taxon>
        <taxon>Halieaceae</taxon>
        <taxon>Mangrovimicrobium</taxon>
    </lineage>
</organism>
<proteinExistence type="predicted"/>
<dbReference type="EMBL" id="SRLE01000017">
    <property type="protein sequence ID" value="TGD70914.1"/>
    <property type="molecule type" value="Genomic_DNA"/>
</dbReference>
<evidence type="ECO:0000313" key="2">
    <source>
        <dbReference type="EMBL" id="TGD70914.1"/>
    </source>
</evidence>